<evidence type="ECO:0000313" key="1">
    <source>
        <dbReference type="EMBL" id="KAK2645742.1"/>
    </source>
</evidence>
<protein>
    <submittedName>
        <fullName evidence="1">Uncharacterized protein</fullName>
    </submittedName>
</protein>
<keyword evidence="2" id="KW-1185">Reference proteome</keyword>
<proteinExistence type="predicted"/>
<gene>
    <name evidence="1" type="ORF">Ddye_020937</name>
</gene>
<comment type="caution">
    <text evidence="1">The sequence shown here is derived from an EMBL/GenBank/DDBJ whole genome shotgun (WGS) entry which is preliminary data.</text>
</comment>
<name>A0AAD9U0U7_9ROSI</name>
<evidence type="ECO:0000313" key="2">
    <source>
        <dbReference type="Proteomes" id="UP001280121"/>
    </source>
</evidence>
<dbReference type="Proteomes" id="UP001280121">
    <property type="component" value="Unassembled WGS sequence"/>
</dbReference>
<organism evidence="1 2">
    <name type="scientific">Dipteronia dyeriana</name>
    <dbReference type="NCBI Taxonomy" id="168575"/>
    <lineage>
        <taxon>Eukaryota</taxon>
        <taxon>Viridiplantae</taxon>
        <taxon>Streptophyta</taxon>
        <taxon>Embryophyta</taxon>
        <taxon>Tracheophyta</taxon>
        <taxon>Spermatophyta</taxon>
        <taxon>Magnoliopsida</taxon>
        <taxon>eudicotyledons</taxon>
        <taxon>Gunneridae</taxon>
        <taxon>Pentapetalae</taxon>
        <taxon>rosids</taxon>
        <taxon>malvids</taxon>
        <taxon>Sapindales</taxon>
        <taxon>Sapindaceae</taxon>
        <taxon>Hippocastanoideae</taxon>
        <taxon>Acereae</taxon>
        <taxon>Dipteronia</taxon>
    </lineage>
</organism>
<dbReference type="EMBL" id="JANJYI010000006">
    <property type="protein sequence ID" value="KAK2645742.1"/>
    <property type="molecule type" value="Genomic_DNA"/>
</dbReference>
<reference evidence="1" key="1">
    <citation type="journal article" date="2023" name="Plant J.">
        <title>Genome sequences and population genomics provide insights into the demographic history, inbreeding, and mutation load of two 'living fossil' tree species of Dipteronia.</title>
        <authorList>
            <person name="Feng Y."/>
            <person name="Comes H.P."/>
            <person name="Chen J."/>
            <person name="Zhu S."/>
            <person name="Lu R."/>
            <person name="Zhang X."/>
            <person name="Li P."/>
            <person name="Qiu J."/>
            <person name="Olsen K.M."/>
            <person name="Qiu Y."/>
        </authorList>
    </citation>
    <scope>NUCLEOTIDE SEQUENCE</scope>
    <source>
        <strain evidence="1">KIB01</strain>
    </source>
</reference>
<dbReference type="AlphaFoldDB" id="A0AAD9U0U7"/>
<accession>A0AAD9U0U7</accession>
<sequence>MKAKLKGVEVYDIFYKCSKAYQVVEFNQIMAQIRGIDARAAQYLIEADPKKWARGHFNGRRYCIMTTNIAECLNDILKDAQELPVTKLVEHICGLL</sequence>